<reference evidence="2 3" key="1">
    <citation type="submission" date="2016-08" db="EMBL/GenBank/DDBJ databases">
        <title>A Parts List for Fungal Cellulosomes Revealed by Comparative Genomics.</title>
        <authorList>
            <consortium name="DOE Joint Genome Institute"/>
            <person name="Haitjema C.H."/>
            <person name="Gilmore S.P."/>
            <person name="Henske J.K."/>
            <person name="Solomon K.V."/>
            <person name="De Groot R."/>
            <person name="Kuo A."/>
            <person name="Mondo S.J."/>
            <person name="Salamov A.A."/>
            <person name="Labutti K."/>
            <person name="Zhao Z."/>
            <person name="Chiniquy J."/>
            <person name="Barry K."/>
            <person name="Brewer H.M."/>
            <person name="Purvine S.O."/>
            <person name="Wright A.T."/>
            <person name="Boxma B."/>
            <person name="Van Alen T."/>
            <person name="Hackstein J.H."/>
            <person name="Baker S.E."/>
            <person name="Grigoriev I.V."/>
            <person name="O'Malley M.A."/>
        </authorList>
    </citation>
    <scope>NUCLEOTIDE SEQUENCE [LARGE SCALE GENOMIC DNA]</scope>
    <source>
        <strain evidence="2 3">G1</strain>
    </source>
</reference>
<sequence length="237" mass="27499">MQRQKVKIEQFLQKKVLGKDNDGGYVIPIELIEVTDVLMGYGISDDISFERDFTKRYNKTSYGFDCGIKNIETGDLNCHFLSECIGTSDYLYNNQVLSGKISSFSEQRQRLKLINKKILIKMDIEGAEYEVIDDILKYSKDITGIVIEIHHIKNSMFQEKILNLLYSIDQNFILVHLHGNNGYCEAVYNIPNTIELSYINKNLVDYYQISSNQKHPLPIDQPCIKYKPDCEFEIKLE</sequence>
<dbReference type="AlphaFoldDB" id="A0A1Y2BKH8"/>
<dbReference type="Pfam" id="PF05050">
    <property type="entry name" value="Methyltransf_21"/>
    <property type="match status" value="1"/>
</dbReference>
<feature type="domain" description="Methyltransferase FkbM" evidence="1">
    <location>
        <begin position="115"/>
        <end position="161"/>
    </location>
</feature>
<dbReference type="Gene3D" id="3.40.50.150">
    <property type="entry name" value="Vaccinia Virus protein VP39"/>
    <property type="match status" value="1"/>
</dbReference>
<name>A0A1Y2BKH8_9FUNG</name>
<dbReference type="SUPFAM" id="SSF53335">
    <property type="entry name" value="S-adenosyl-L-methionine-dependent methyltransferases"/>
    <property type="match status" value="1"/>
</dbReference>
<dbReference type="InterPro" id="IPR006342">
    <property type="entry name" value="FkbM_mtfrase"/>
</dbReference>
<evidence type="ECO:0000259" key="1">
    <source>
        <dbReference type="Pfam" id="PF05050"/>
    </source>
</evidence>
<evidence type="ECO:0000313" key="2">
    <source>
        <dbReference type="EMBL" id="ORY35276.1"/>
    </source>
</evidence>
<accession>A0A1Y2BKH8</accession>
<gene>
    <name evidence="2" type="ORF">LY90DRAFT_511700</name>
</gene>
<dbReference type="PANTHER" id="PTHR32026">
    <property type="entry name" value="METHYLTRANSFERASE-LIKE PROTEIN 24"/>
    <property type="match status" value="1"/>
</dbReference>
<keyword evidence="3" id="KW-1185">Reference proteome</keyword>
<dbReference type="OrthoDB" id="10006218at2759"/>
<dbReference type="EMBL" id="MCOG01000152">
    <property type="protein sequence ID" value="ORY35276.1"/>
    <property type="molecule type" value="Genomic_DNA"/>
</dbReference>
<dbReference type="Proteomes" id="UP000193920">
    <property type="component" value="Unassembled WGS sequence"/>
</dbReference>
<comment type="caution">
    <text evidence="2">The sequence shown here is derived from an EMBL/GenBank/DDBJ whole genome shotgun (WGS) entry which is preliminary data.</text>
</comment>
<organism evidence="2 3">
    <name type="scientific">Neocallimastix californiae</name>
    <dbReference type="NCBI Taxonomy" id="1754190"/>
    <lineage>
        <taxon>Eukaryota</taxon>
        <taxon>Fungi</taxon>
        <taxon>Fungi incertae sedis</taxon>
        <taxon>Chytridiomycota</taxon>
        <taxon>Chytridiomycota incertae sedis</taxon>
        <taxon>Neocallimastigomycetes</taxon>
        <taxon>Neocallimastigales</taxon>
        <taxon>Neocallimastigaceae</taxon>
        <taxon>Neocallimastix</taxon>
    </lineage>
</organism>
<dbReference type="InterPro" id="IPR026913">
    <property type="entry name" value="METTL24"/>
</dbReference>
<evidence type="ECO:0000313" key="3">
    <source>
        <dbReference type="Proteomes" id="UP000193920"/>
    </source>
</evidence>
<dbReference type="InterPro" id="IPR029063">
    <property type="entry name" value="SAM-dependent_MTases_sf"/>
</dbReference>
<proteinExistence type="predicted"/>
<protein>
    <recommendedName>
        <fullName evidence="1">Methyltransferase FkbM domain-containing protein</fullName>
    </recommendedName>
</protein>